<dbReference type="EMBL" id="ATHO01000156">
    <property type="protein sequence ID" value="EQB01212.1"/>
    <property type="molecule type" value="Genomic_DNA"/>
</dbReference>
<evidence type="ECO:0000256" key="13">
    <source>
        <dbReference type="ARBA" id="ARBA00030369"/>
    </source>
</evidence>
<evidence type="ECO:0000256" key="3">
    <source>
        <dbReference type="ARBA" id="ARBA00008784"/>
    </source>
</evidence>
<evidence type="ECO:0000256" key="12">
    <source>
        <dbReference type="ARBA" id="ARBA00023004"/>
    </source>
</evidence>
<comment type="caution">
    <text evidence="17">The sequence shown here is derived from an EMBL/GenBank/DDBJ whole genome shotgun (WGS) entry which is preliminary data.</text>
</comment>
<gene>
    <name evidence="17" type="ORF">L288_17910</name>
</gene>
<dbReference type="PATRIC" id="fig|1329909.3.peg.3446"/>
<accession>T0GKG9</accession>
<evidence type="ECO:0000256" key="2">
    <source>
        <dbReference type="ARBA" id="ARBA00001954"/>
    </source>
</evidence>
<dbReference type="InterPro" id="IPR037523">
    <property type="entry name" value="VOC_core"/>
</dbReference>
<dbReference type="SUPFAM" id="SSF54593">
    <property type="entry name" value="Glyoxalase/Bleomycin resistance protein/Dihydroxybiphenyl dioxygenase"/>
    <property type="match status" value="1"/>
</dbReference>
<dbReference type="InterPro" id="IPR004360">
    <property type="entry name" value="Glyas_Fos-R_dOase_dom"/>
</dbReference>
<name>T0GKG9_9SPHN</name>
<comment type="cofactor">
    <cofactor evidence="2 15">
        <name>Fe(2+)</name>
        <dbReference type="ChEBI" id="CHEBI:29033"/>
    </cofactor>
</comment>
<evidence type="ECO:0000256" key="7">
    <source>
        <dbReference type="ARBA" id="ARBA00022723"/>
    </source>
</evidence>
<sequence>MRVGEVCLRVFDLDEARRHYGERIGLIETHKGDRDKLYYKASDEHDIYSLVLMQSDTPGIEYFAFKTYADSDLERFEKALTEYGLTVEHIPAGTYPRSGRRIQFRLPSGHLMQIYAQKDQIGNGMPTHNPGTIPDEGYIRGMRVIRLDHILLGSSEIMRNREIFTSIFEMSISEELISHEDETRIAIFLTGSNKPHDIAFVLQPDGNRFHHISFLLESVNDLFHAGDLIGKYNIAVDVSPNRHGVTRGATIYFFDPSGNRNEVFTGGYVHYPDTPQLTWDTSQIGRATFSHDNMPRQSFLDVLT</sequence>
<feature type="domain" description="VOC" evidence="16">
    <location>
        <begin position="2"/>
        <end position="117"/>
    </location>
</feature>
<dbReference type="Pfam" id="PF22247">
    <property type="entry name" value="Diox-like_N"/>
    <property type="match status" value="1"/>
</dbReference>
<dbReference type="PROSITE" id="PS00082">
    <property type="entry name" value="EXTRADIOL_DIOXYGENAS"/>
    <property type="match status" value="1"/>
</dbReference>
<evidence type="ECO:0000313" key="17">
    <source>
        <dbReference type="EMBL" id="EQB01212.1"/>
    </source>
</evidence>
<evidence type="ECO:0000256" key="9">
    <source>
        <dbReference type="ARBA" id="ARBA00022797"/>
    </source>
</evidence>
<dbReference type="InterPro" id="IPR054560">
    <property type="entry name" value="XylE-like_N"/>
</dbReference>
<keyword evidence="8" id="KW-0677">Repeat</keyword>
<dbReference type="Pfam" id="PF00903">
    <property type="entry name" value="Glyoxalase"/>
    <property type="match status" value="1"/>
</dbReference>
<keyword evidence="10 15" id="KW-0223">Dioxygenase</keyword>
<evidence type="ECO:0000256" key="14">
    <source>
        <dbReference type="ARBA" id="ARBA00031146"/>
    </source>
</evidence>
<evidence type="ECO:0000256" key="10">
    <source>
        <dbReference type="ARBA" id="ARBA00022964"/>
    </source>
</evidence>
<evidence type="ECO:0000259" key="16">
    <source>
        <dbReference type="PROSITE" id="PS51819"/>
    </source>
</evidence>
<dbReference type="InterPro" id="IPR017624">
    <property type="entry name" value="Catechol_2-3_dOase"/>
</dbReference>
<reference evidence="17 18" key="1">
    <citation type="journal article" date="2013" name="Genome Announc.">
        <title>Draft Genome Sequence of Sphingobium quisquiliarum Strain P25T, a Novel Hexachlorocyclohexane (HCH)-Degrading Bacterium Isolated from an HCH Dumpsite.</title>
        <authorList>
            <person name="Kumar Singh A."/>
            <person name="Sangwan N."/>
            <person name="Sharma A."/>
            <person name="Gupta V."/>
            <person name="Khurana J.P."/>
            <person name="Lal R."/>
        </authorList>
    </citation>
    <scope>NUCLEOTIDE SEQUENCE [LARGE SCALE GENOMIC DNA]</scope>
    <source>
        <strain evidence="17 18">P25</strain>
    </source>
</reference>
<dbReference type="InterPro" id="IPR000486">
    <property type="entry name" value="Xdiol_ring_cleave_dOase_1/2"/>
</dbReference>
<proteinExistence type="inferred from homology"/>
<evidence type="ECO:0000256" key="5">
    <source>
        <dbReference type="ARBA" id="ARBA00013117"/>
    </source>
</evidence>
<evidence type="ECO:0000256" key="15">
    <source>
        <dbReference type="RuleBase" id="RU000683"/>
    </source>
</evidence>
<evidence type="ECO:0000256" key="8">
    <source>
        <dbReference type="ARBA" id="ARBA00022737"/>
    </source>
</evidence>
<keyword evidence="11 15" id="KW-0560">Oxidoreductase</keyword>
<keyword evidence="18" id="KW-1185">Reference proteome</keyword>
<evidence type="ECO:0000256" key="1">
    <source>
        <dbReference type="ARBA" id="ARBA00000163"/>
    </source>
</evidence>
<dbReference type="Proteomes" id="UP000015525">
    <property type="component" value="Unassembled WGS sequence"/>
</dbReference>
<dbReference type="GO" id="GO:0008198">
    <property type="term" value="F:ferrous iron binding"/>
    <property type="evidence" value="ECO:0007669"/>
    <property type="project" value="InterPro"/>
</dbReference>
<comment type="similarity">
    <text evidence="3 15">Belongs to the extradiol ring-cleavage dioxygenase family.</text>
</comment>
<feature type="domain" description="VOC" evidence="16">
    <location>
        <begin position="146"/>
        <end position="266"/>
    </location>
</feature>
<dbReference type="InterPro" id="IPR029068">
    <property type="entry name" value="Glyas_Bleomycin-R_OHBP_Dase"/>
</dbReference>
<evidence type="ECO:0000256" key="4">
    <source>
        <dbReference type="ARBA" id="ARBA00011881"/>
    </source>
</evidence>
<comment type="subunit">
    <text evidence="4">Homotetramer.</text>
</comment>
<protein>
    <recommendedName>
        <fullName evidence="6">Metapyrocatechase</fullName>
        <ecNumber evidence="5">1.13.11.2</ecNumber>
    </recommendedName>
    <alternativeName>
        <fullName evidence="14">CatO2ase</fullName>
    </alternativeName>
    <alternativeName>
        <fullName evidence="13">Catechol 2,3-dioxygenase</fullName>
    </alternativeName>
</protein>
<dbReference type="AlphaFoldDB" id="T0GKG9"/>
<keyword evidence="7" id="KW-0479">Metal-binding</keyword>
<organism evidence="17 18">
    <name type="scientific">Sphingobium quisquiliarum P25</name>
    <dbReference type="NCBI Taxonomy" id="1329909"/>
    <lineage>
        <taxon>Bacteria</taxon>
        <taxon>Pseudomonadati</taxon>
        <taxon>Pseudomonadota</taxon>
        <taxon>Alphaproteobacteria</taxon>
        <taxon>Sphingomonadales</taxon>
        <taxon>Sphingomonadaceae</taxon>
        <taxon>Sphingobium</taxon>
    </lineage>
</organism>
<dbReference type="NCBIfam" id="TIGR03211">
    <property type="entry name" value="catechol_2_3"/>
    <property type="match status" value="1"/>
</dbReference>
<dbReference type="GO" id="GO:0018577">
    <property type="term" value="F:catechol 2,3-dioxygenase activity"/>
    <property type="evidence" value="ECO:0007669"/>
    <property type="project" value="UniProtKB-EC"/>
</dbReference>
<evidence type="ECO:0000256" key="11">
    <source>
        <dbReference type="ARBA" id="ARBA00023002"/>
    </source>
</evidence>
<evidence type="ECO:0000313" key="18">
    <source>
        <dbReference type="Proteomes" id="UP000015525"/>
    </source>
</evidence>
<keyword evidence="12 15" id="KW-0408">Iron</keyword>
<dbReference type="PROSITE" id="PS51819">
    <property type="entry name" value="VOC"/>
    <property type="match status" value="2"/>
</dbReference>
<keyword evidence="9 15" id="KW-0058">Aromatic hydrocarbons catabolism</keyword>
<dbReference type="EC" id="1.13.11.2" evidence="5"/>
<comment type="catalytic activity">
    <reaction evidence="1">
        <text>catechol + O2 = (2Z,4E)-2-hydroxy-6-oxohexa-2,4-dienoate + H(+)</text>
        <dbReference type="Rhea" id="RHEA:17337"/>
        <dbReference type="ChEBI" id="CHEBI:15378"/>
        <dbReference type="ChEBI" id="CHEBI:15379"/>
        <dbReference type="ChEBI" id="CHEBI:18135"/>
        <dbReference type="ChEBI" id="CHEBI:71198"/>
        <dbReference type="EC" id="1.13.11.2"/>
    </reaction>
</comment>
<dbReference type="Gene3D" id="3.10.180.10">
    <property type="entry name" value="2,3-Dihydroxybiphenyl 1,2-Dioxygenase, domain 1"/>
    <property type="match status" value="2"/>
</dbReference>
<evidence type="ECO:0000256" key="6">
    <source>
        <dbReference type="ARBA" id="ARBA00022190"/>
    </source>
</evidence>